<name>A0A1H3FR31_9RHOB</name>
<keyword evidence="4" id="KW-0456">Lyase</keyword>
<dbReference type="OrthoDB" id="9807246at2"/>
<dbReference type="STRING" id="985054.SAMN05444358_11726"/>
<keyword evidence="7" id="KW-1185">Reference proteome</keyword>
<dbReference type="PROSITE" id="PS51891">
    <property type="entry name" value="CENP_V_GFA"/>
    <property type="match status" value="1"/>
</dbReference>
<dbReference type="RefSeq" id="WP_074739522.1">
    <property type="nucleotide sequence ID" value="NZ_FNNP01000017.1"/>
</dbReference>
<dbReference type="Gene3D" id="3.90.1590.10">
    <property type="entry name" value="glutathione-dependent formaldehyde- activating enzyme (gfa)"/>
    <property type="match status" value="1"/>
</dbReference>
<dbReference type="Pfam" id="PF04828">
    <property type="entry name" value="GFA"/>
    <property type="match status" value="1"/>
</dbReference>
<dbReference type="InterPro" id="IPR006913">
    <property type="entry name" value="CENP-V/GFA"/>
</dbReference>
<reference evidence="7" key="1">
    <citation type="submission" date="2016-10" db="EMBL/GenBank/DDBJ databases">
        <authorList>
            <person name="Varghese N."/>
            <person name="Submissions S."/>
        </authorList>
    </citation>
    <scope>NUCLEOTIDE SEQUENCE [LARGE SCALE GENOMIC DNA]</scope>
    <source>
        <strain evidence="7">DSM 27839</strain>
    </source>
</reference>
<keyword evidence="2" id="KW-0479">Metal-binding</keyword>
<evidence type="ECO:0000256" key="2">
    <source>
        <dbReference type="ARBA" id="ARBA00022723"/>
    </source>
</evidence>
<dbReference type="PANTHER" id="PTHR33337">
    <property type="entry name" value="GFA DOMAIN-CONTAINING PROTEIN"/>
    <property type="match status" value="1"/>
</dbReference>
<comment type="similarity">
    <text evidence="1">Belongs to the Gfa family.</text>
</comment>
<accession>A0A1H3FR31</accession>
<evidence type="ECO:0000259" key="5">
    <source>
        <dbReference type="PROSITE" id="PS51891"/>
    </source>
</evidence>
<evidence type="ECO:0000256" key="3">
    <source>
        <dbReference type="ARBA" id="ARBA00022833"/>
    </source>
</evidence>
<sequence length="145" mass="15587">MTEVLEGECLCGAVKYRVIAAPIISGACYCRDCQKTSGGAEAHGMMFPASAVTVVQGTPTTFGRKVDSGNDVFRQFCPDCGVYVISWNNAAPEYKAIKVGTLKDPSVYQSQGSLWVSSAQSWHHPDPKLPQHSKMPCVAELSTAQ</sequence>
<dbReference type="GO" id="GO:0016846">
    <property type="term" value="F:carbon-sulfur lyase activity"/>
    <property type="evidence" value="ECO:0007669"/>
    <property type="project" value="InterPro"/>
</dbReference>
<dbReference type="SUPFAM" id="SSF51316">
    <property type="entry name" value="Mss4-like"/>
    <property type="match status" value="1"/>
</dbReference>
<dbReference type="AlphaFoldDB" id="A0A1H3FR31"/>
<evidence type="ECO:0000313" key="7">
    <source>
        <dbReference type="Proteomes" id="UP000183400"/>
    </source>
</evidence>
<feature type="domain" description="CENP-V/GFA" evidence="5">
    <location>
        <begin position="5"/>
        <end position="123"/>
    </location>
</feature>
<evidence type="ECO:0000256" key="4">
    <source>
        <dbReference type="ARBA" id="ARBA00023239"/>
    </source>
</evidence>
<evidence type="ECO:0000256" key="1">
    <source>
        <dbReference type="ARBA" id="ARBA00005495"/>
    </source>
</evidence>
<organism evidence="6 7">
    <name type="scientific">Ruegeria halocynthiae</name>
    <dbReference type="NCBI Taxonomy" id="985054"/>
    <lineage>
        <taxon>Bacteria</taxon>
        <taxon>Pseudomonadati</taxon>
        <taxon>Pseudomonadota</taxon>
        <taxon>Alphaproteobacteria</taxon>
        <taxon>Rhodobacterales</taxon>
        <taxon>Roseobacteraceae</taxon>
        <taxon>Ruegeria</taxon>
    </lineage>
</organism>
<evidence type="ECO:0000313" key="6">
    <source>
        <dbReference type="EMBL" id="SDX93466.1"/>
    </source>
</evidence>
<dbReference type="EMBL" id="FNNP01000017">
    <property type="protein sequence ID" value="SDX93466.1"/>
    <property type="molecule type" value="Genomic_DNA"/>
</dbReference>
<dbReference type="InterPro" id="IPR011057">
    <property type="entry name" value="Mss4-like_sf"/>
</dbReference>
<dbReference type="GO" id="GO:0046872">
    <property type="term" value="F:metal ion binding"/>
    <property type="evidence" value="ECO:0007669"/>
    <property type="project" value="UniProtKB-KW"/>
</dbReference>
<dbReference type="PANTHER" id="PTHR33337:SF40">
    <property type="entry name" value="CENP-V_GFA DOMAIN-CONTAINING PROTEIN-RELATED"/>
    <property type="match status" value="1"/>
</dbReference>
<protein>
    <submittedName>
        <fullName evidence="6">Uncharacterized conserved protein</fullName>
    </submittedName>
</protein>
<gene>
    <name evidence="6" type="ORF">SAMN05444358_11726</name>
</gene>
<keyword evidence="3" id="KW-0862">Zinc</keyword>
<proteinExistence type="inferred from homology"/>
<dbReference type="Proteomes" id="UP000183400">
    <property type="component" value="Unassembled WGS sequence"/>
</dbReference>